<evidence type="ECO:0000313" key="9">
    <source>
        <dbReference type="Proteomes" id="UP000076574"/>
    </source>
</evidence>
<keyword evidence="3" id="KW-0805">Transcription regulation</keyword>
<sequence>MDTELARTFLAVVSAGNFVTAAEKLHVTQSTVSARIQTLEQLLRVTLFVRNKAGATLTPAGRQFQKHASTLVRTVEHARQDVGIAKGFSGTLTVGGRIGLWEEHLLHWLPLMRAKHPDIAIRAESALEPELMQGLVEGRIDIGVMYTPQSRPGLKVEQLFDEQLILVSTSSHSAPEPQPGYVYIDWGPEFYARHMALFPDFAGPSLTANIGWLGLQHVLENGGSGYFPRRIVAPQLKAGRLHAVVDAPEFSMPAFVVYPGDRDDAIIAEAVALMHRLARDAANKKPAPAGQARAPKRPARRT</sequence>
<name>A0A164AK02_9BRAD</name>
<reference evidence="8 9" key="1">
    <citation type="submission" date="2016-03" db="EMBL/GenBank/DDBJ databases">
        <title>Microsymbionts genomes from the relict species Vavilovia formosa (Stev.) Fed.</title>
        <authorList>
            <person name="Kopat V."/>
            <person name="Chirak E."/>
            <person name="Kimeklis A."/>
            <person name="Andronov E."/>
        </authorList>
    </citation>
    <scope>NUCLEOTIDE SEQUENCE [LARGE SCALE GENOMIC DNA]</scope>
    <source>
        <strain evidence="8 9">Vaf07</strain>
    </source>
</reference>
<evidence type="ECO:0000256" key="5">
    <source>
        <dbReference type="ARBA" id="ARBA00023163"/>
    </source>
</evidence>
<dbReference type="Gene3D" id="1.10.10.10">
    <property type="entry name" value="Winged helix-like DNA-binding domain superfamily/Winged helix DNA-binding domain"/>
    <property type="match status" value="1"/>
</dbReference>
<dbReference type="EMBL" id="LVYV01000001">
    <property type="protein sequence ID" value="KZD24930.1"/>
    <property type="molecule type" value="Genomic_DNA"/>
</dbReference>
<accession>A0A164AK02</accession>
<organism evidence="8 9">
    <name type="scientific">Tardiphaga robiniae</name>
    <dbReference type="NCBI Taxonomy" id="943830"/>
    <lineage>
        <taxon>Bacteria</taxon>
        <taxon>Pseudomonadati</taxon>
        <taxon>Pseudomonadota</taxon>
        <taxon>Alphaproteobacteria</taxon>
        <taxon>Hyphomicrobiales</taxon>
        <taxon>Nitrobacteraceae</taxon>
        <taxon>Tardiphaga</taxon>
    </lineage>
</organism>
<dbReference type="PRINTS" id="PR00039">
    <property type="entry name" value="HTHLYSR"/>
</dbReference>
<dbReference type="OrthoDB" id="9786526at2"/>
<evidence type="ECO:0000313" key="8">
    <source>
        <dbReference type="EMBL" id="KZD24930.1"/>
    </source>
</evidence>
<evidence type="ECO:0000256" key="3">
    <source>
        <dbReference type="ARBA" id="ARBA00023015"/>
    </source>
</evidence>
<keyword evidence="4" id="KW-0238">DNA-binding</keyword>
<evidence type="ECO:0000256" key="1">
    <source>
        <dbReference type="ARBA" id="ARBA00003502"/>
    </source>
</evidence>
<keyword evidence="9" id="KW-1185">Reference proteome</keyword>
<dbReference type="RefSeq" id="WP_068728697.1">
    <property type="nucleotide sequence ID" value="NZ_LVYV01000001.1"/>
</dbReference>
<evidence type="ECO:0000256" key="2">
    <source>
        <dbReference type="ARBA" id="ARBA00009437"/>
    </source>
</evidence>
<protein>
    <submittedName>
        <fullName evidence="8">LysR family transcriptional regulator</fullName>
    </submittedName>
</protein>
<dbReference type="GO" id="GO:0000976">
    <property type="term" value="F:transcription cis-regulatory region binding"/>
    <property type="evidence" value="ECO:0007669"/>
    <property type="project" value="TreeGrafter"/>
</dbReference>
<comment type="similarity">
    <text evidence="2">Belongs to the LysR transcriptional regulatory family.</text>
</comment>
<dbReference type="Pfam" id="PF00126">
    <property type="entry name" value="HTH_1"/>
    <property type="match status" value="1"/>
</dbReference>
<dbReference type="InterPro" id="IPR036390">
    <property type="entry name" value="WH_DNA-bd_sf"/>
</dbReference>
<dbReference type="Proteomes" id="UP000076574">
    <property type="component" value="Unassembled WGS sequence"/>
</dbReference>
<dbReference type="InterPro" id="IPR036388">
    <property type="entry name" value="WH-like_DNA-bd_sf"/>
</dbReference>
<feature type="region of interest" description="Disordered" evidence="6">
    <location>
        <begin position="282"/>
        <end position="302"/>
    </location>
</feature>
<evidence type="ECO:0000259" key="7">
    <source>
        <dbReference type="PROSITE" id="PS50931"/>
    </source>
</evidence>
<dbReference type="PANTHER" id="PTHR30126">
    <property type="entry name" value="HTH-TYPE TRANSCRIPTIONAL REGULATOR"/>
    <property type="match status" value="1"/>
</dbReference>
<evidence type="ECO:0000256" key="6">
    <source>
        <dbReference type="SAM" id="MobiDB-lite"/>
    </source>
</evidence>
<comment type="caution">
    <text evidence="8">The sequence shown here is derived from an EMBL/GenBank/DDBJ whole genome shotgun (WGS) entry which is preliminary data.</text>
</comment>
<dbReference type="FunFam" id="1.10.10.10:FF:000001">
    <property type="entry name" value="LysR family transcriptional regulator"/>
    <property type="match status" value="1"/>
</dbReference>
<evidence type="ECO:0000256" key="4">
    <source>
        <dbReference type="ARBA" id="ARBA00023125"/>
    </source>
</evidence>
<dbReference type="STRING" id="943830.A4A58_00070"/>
<dbReference type="AlphaFoldDB" id="A0A164AK02"/>
<dbReference type="Pfam" id="PF03466">
    <property type="entry name" value="LysR_substrate"/>
    <property type="match status" value="1"/>
</dbReference>
<feature type="domain" description="HTH lysR-type" evidence="7">
    <location>
        <begin position="1"/>
        <end position="58"/>
    </location>
</feature>
<keyword evidence="5" id="KW-0804">Transcription</keyword>
<dbReference type="GO" id="GO:0003700">
    <property type="term" value="F:DNA-binding transcription factor activity"/>
    <property type="evidence" value="ECO:0007669"/>
    <property type="project" value="InterPro"/>
</dbReference>
<dbReference type="SUPFAM" id="SSF53850">
    <property type="entry name" value="Periplasmic binding protein-like II"/>
    <property type="match status" value="1"/>
</dbReference>
<comment type="function">
    <text evidence="1">NodD regulates the expression of the nodABCFE genes which encode other nodulation proteins. NodD is also a negative regulator of its own expression. Binds flavonoids as inducers.</text>
</comment>
<dbReference type="InterPro" id="IPR000847">
    <property type="entry name" value="LysR_HTH_N"/>
</dbReference>
<dbReference type="Gene3D" id="3.40.190.290">
    <property type="match status" value="1"/>
</dbReference>
<gene>
    <name evidence="8" type="ORF">A4A58_00070</name>
</gene>
<dbReference type="CDD" id="cd05466">
    <property type="entry name" value="PBP2_LTTR_substrate"/>
    <property type="match status" value="1"/>
</dbReference>
<dbReference type="InterPro" id="IPR005119">
    <property type="entry name" value="LysR_subst-bd"/>
</dbReference>
<dbReference type="PROSITE" id="PS50931">
    <property type="entry name" value="HTH_LYSR"/>
    <property type="match status" value="1"/>
</dbReference>
<proteinExistence type="inferred from homology"/>
<dbReference type="SUPFAM" id="SSF46785">
    <property type="entry name" value="Winged helix' DNA-binding domain"/>
    <property type="match status" value="1"/>
</dbReference>
<dbReference type="PANTHER" id="PTHR30126:SF21">
    <property type="entry name" value="TRANSCRIPTIONAL REGULATOR-RELATED"/>
    <property type="match status" value="1"/>
</dbReference>